<feature type="region of interest" description="Disordered" evidence="1">
    <location>
        <begin position="1"/>
        <end position="34"/>
    </location>
</feature>
<reference evidence="2 3" key="1">
    <citation type="journal article" date="2019" name="Commun. Biol.">
        <title>The bagworm genome reveals a unique fibroin gene that provides high tensile strength.</title>
        <authorList>
            <person name="Kono N."/>
            <person name="Nakamura H."/>
            <person name="Ohtoshi R."/>
            <person name="Tomita M."/>
            <person name="Numata K."/>
            <person name="Arakawa K."/>
        </authorList>
    </citation>
    <scope>NUCLEOTIDE SEQUENCE [LARGE SCALE GENOMIC DNA]</scope>
</reference>
<comment type="caution">
    <text evidence="2">The sequence shown here is derived from an EMBL/GenBank/DDBJ whole genome shotgun (WGS) entry which is preliminary data.</text>
</comment>
<dbReference type="AlphaFoldDB" id="A0A4C1UDR7"/>
<evidence type="ECO:0000313" key="3">
    <source>
        <dbReference type="Proteomes" id="UP000299102"/>
    </source>
</evidence>
<protein>
    <submittedName>
        <fullName evidence="2">Uncharacterized protein</fullName>
    </submittedName>
</protein>
<keyword evidence="3" id="KW-1185">Reference proteome</keyword>
<organism evidence="2 3">
    <name type="scientific">Eumeta variegata</name>
    <name type="common">Bagworm moth</name>
    <name type="synonym">Eumeta japonica</name>
    <dbReference type="NCBI Taxonomy" id="151549"/>
    <lineage>
        <taxon>Eukaryota</taxon>
        <taxon>Metazoa</taxon>
        <taxon>Ecdysozoa</taxon>
        <taxon>Arthropoda</taxon>
        <taxon>Hexapoda</taxon>
        <taxon>Insecta</taxon>
        <taxon>Pterygota</taxon>
        <taxon>Neoptera</taxon>
        <taxon>Endopterygota</taxon>
        <taxon>Lepidoptera</taxon>
        <taxon>Glossata</taxon>
        <taxon>Ditrysia</taxon>
        <taxon>Tineoidea</taxon>
        <taxon>Psychidae</taxon>
        <taxon>Oiketicinae</taxon>
        <taxon>Eumeta</taxon>
    </lineage>
</organism>
<feature type="region of interest" description="Disordered" evidence="1">
    <location>
        <begin position="81"/>
        <end position="135"/>
    </location>
</feature>
<dbReference type="Proteomes" id="UP000299102">
    <property type="component" value="Unassembled WGS sequence"/>
</dbReference>
<feature type="compositionally biased region" description="Polar residues" evidence="1">
    <location>
        <begin position="117"/>
        <end position="135"/>
    </location>
</feature>
<evidence type="ECO:0000313" key="2">
    <source>
        <dbReference type="EMBL" id="GBP24267.1"/>
    </source>
</evidence>
<proteinExistence type="predicted"/>
<name>A0A4C1UDR7_EUMVA</name>
<evidence type="ECO:0000256" key="1">
    <source>
        <dbReference type="SAM" id="MobiDB-lite"/>
    </source>
</evidence>
<gene>
    <name evidence="2" type="ORF">EVAR_80120_1</name>
</gene>
<sequence length="135" mass="14791">MEGSGGGWKKKRRKCRRIEESSPRPGPADGGRASSSACEIFNYPLSNDPILMNAIAGRWAATSTWVKAGLYHCGRQFAISKRGDYGKTPSTMATPNKRLRGTDGFAASDYGRDHKNSLLQNAKNPSKTSSLQKRR</sequence>
<dbReference type="EMBL" id="BGZK01000159">
    <property type="protein sequence ID" value="GBP24267.1"/>
    <property type="molecule type" value="Genomic_DNA"/>
</dbReference>
<accession>A0A4C1UDR7</accession>